<organism evidence="1 2">
    <name type="scientific">Streptomyces ipomoeae 91-03</name>
    <dbReference type="NCBI Taxonomy" id="698759"/>
    <lineage>
        <taxon>Bacteria</taxon>
        <taxon>Bacillati</taxon>
        <taxon>Actinomycetota</taxon>
        <taxon>Actinomycetes</taxon>
        <taxon>Kitasatosporales</taxon>
        <taxon>Streptomycetaceae</taxon>
        <taxon>Streptomyces</taxon>
    </lineage>
</organism>
<reference evidence="1 2" key="1">
    <citation type="submission" date="2012-11" db="EMBL/GenBank/DDBJ databases">
        <authorList>
            <person name="Huguet-Tapia J.C."/>
            <person name="Durkin A.S."/>
            <person name="Pettis G.S."/>
            <person name="Badger J.H."/>
        </authorList>
    </citation>
    <scope>NUCLEOTIDE SEQUENCE [LARGE SCALE GENOMIC DNA]</scope>
    <source>
        <strain evidence="1 2">91-03</strain>
    </source>
</reference>
<name>L1KXU7_9ACTN</name>
<evidence type="ECO:0000313" key="2">
    <source>
        <dbReference type="Proteomes" id="UP000010411"/>
    </source>
</evidence>
<protein>
    <submittedName>
        <fullName evidence="1">Uncharacterized protein</fullName>
    </submittedName>
</protein>
<dbReference type="PATRIC" id="fig|698759.3.peg.3918"/>
<accession>L1KXU7</accession>
<gene>
    <name evidence="1" type="ORF">STRIP9103_01803</name>
</gene>
<dbReference type="AlphaFoldDB" id="L1KXU7"/>
<sequence>MDAALAHTQLSLDRGREARLRAEPVIDTLNERYGPGTVGPAACLIEGKPRAA</sequence>
<dbReference type="OrthoDB" id="4317601at2"/>
<proteinExistence type="predicted"/>
<dbReference type="Proteomes" id="UP000010411">
    <property type="component" value="Unassembled WGS sequence"/>
</dbReference>
<keyword evidence="2" id="KW-1185">Reference proteome</keyword>
<dbReference type="RefSeq" id="WP_009314909.1">
    <property type="nucleotide sequence ID" value="NZ_AEJC01000290.1"/>
</dbReference>
<comment type="caution">
    <text evidence="1">The sequence shown here is derived from an EMBL/GenBank/DDBJ whole genome shotgun (WGS) entry which is preliminary data.</text>
</comment>
<evidence type="ECO:0000313" key="1">
    <source>
        <dbReference type="EMBL" id="EKX65447.1"/>
    </source>
</evidence>
<dbReference type="GeneID" id="301697165"/>
<dbReference type="EMBL" id="AEJC01000290">
    <property type="protein sequence ID" value="EKX65447.1"/>
    <property type="molecule type" value="Genomic_DNA"/>
</dbReference>